<evidence type="ECO:0000313" key="2">
    <source>
        <dbReference type="EMBL" id="STO16653.1"/>
    </source>
</evidence>
<comment type="caution">
    <text evidence="2">The sequence shown here is derived from an EMBL/GenBank/DDBJ whole genome shotgun (WGS) entry which is preliminary data.</text>
</comment>
<dbReference type="Proteomes" id="UP000255284">
    <property type="component" value="Unassembled WGS sequence"/>
</dbReference>
<feature type="region of interest" description="Disordered" evidence="1">
    <location>
        <begin position="1"/>
        <end position="27"/>
    </location>
</feature>
<gene>
    <name evidence="2" type="ORF">NCTC11819_01223</name>
</gene>
<accession>A0A8G2HW44</accession>
<protein>
    <submittedName>
        <fullName evidence="2">Uncharacterized protein</fullName>
    </submittedName>
</protein>
<dbReference type="AlphaFoldDB" id="A0A8G2HW44"/>
<dbReference type="EMBL" id="UGGQ01000006">
    <property type="protein sequence ID" value="STO16653.1"/>
    <property type="molecule type" value="Genomic_DNA"/>
</dbReference>
<evidence type="ECO:0000256" key="1">
    <source>
        <dbReference type="SAM" id="MobiDB-lite"/>
    </source>
</evidence>
<evidence type="ECO:0000313" key="3">
    <source>
        <dbReference type="Proteomes" id="UP000255284"/>
    </source>
</evidence>
<feature type="region of interest" description="Disordered" evidence="1">
    <location>
        <begin position="153"/>
        <end position="178"/>
    </location>
</feature>
<sequence>MGDLINPGKTAPGVPNLGTPQPDSPEIANAHRYCAGQRTPTRLKFLPAKPRPKSRKTQPLAELLKRVRTCGGYATIYSLRNDGVTRVIACIKQESALPTNPTDLPHAVAASPLREFHLKPRRESRASTSCTHRSNRNCFQNRNLVSILKTATATRPGKNPEPIPPGFPQNRLLPGVSG</sequence>
<reference evidence="2 3" key="1">
    <citation type="submission" date="2018-06" db="EMBL/GenBank/DDBJ databases">
        <authorList>
            <consortium name="Pathogen Informatics"/>
            <person name="Doyle S."/>
        </authorList>
    </citation>
    <scope>NUCLEOTIDE SEQUENCE [LARGE SCALE GENOMIC DNA]</scope>
    <source>
        <strain evidence="2 3">NCTC11819</strain>
    </source>
</reference>
<proteinExistence type="predicted"/>
<name>A0A8G2HW44_9ACTO</name>
<organism evidence="2 3">
    <name type="scientific">Mobiluncus mulieris</name>
    <dbReference type="NCBI Taxonomy" id="2052"/>
    <lineage>
        <taxon>Bacteria</taxon>
        <taxon>Bacillati</taxon>
        <taxon>Actinomycetota</taxon>
        <taxon>Actinomycetes</taxon>
        <taxon>Actinomycetales</taxon>
        <taxon>Actinomycetaceae</taxon>
        <taxon>Mobiluncus</taxon>
    </lineage>
</organism>